<proteinExistence type="predicted"/>
<sequence length="321" mass="37688">MNYANHNLRTNLQEWKSRLYKASYQQFGQQLKHLFNNIDNSPQLFGVISEIISKFPYTDGELEEKGNQRRGNRNSFFDSEAEQASFSYQLVKYYFKSLNNYNLHNYTIPAIYGRDFEATKDNIVEDFISPILNHLHDRLDKSSATIFLLEKYKKRTEWFTRQELNKAYKSANNNYEQIFEDNLRLFLFDQGIDYPFSTPLSSSGRADIVGEIETDDPLIVEIKIFDREKHYGKDRIKKGFSQIVKYANDYHKDAGYLVIFNMENVELNFKFGDNKNFPTAFVFNGKTFYFIVINCDREESASKIGTLKEVTITAEELTNDI</sequence>
<organism evidence="1 2">
    <name type="scientific">Olivibacter oleidegradans</name>
    <dbReference type="NCBI Taxonomy" id="760123"/>
    <lineage>
        <taxon>Bacteria</taxon>
        <taxon>Pseudomonadati</taxon>
        <taxon>Bacteroidota</taxon>
        <taxon>Sphingobacteriia</taxon>
        <taxon>Sphingobacteriales</taxon>
        <taxon>Sphingobacteriaceae</taxon>
        <taxon>Olivibacter</taxon>
    </lineage>
</organism>
<evidence type="ECO:0000313" key="2">
    <source>
        <dbReference type="Proteomes" id="UP001589774"/>
    </source>
</evidence>
<name>A0ABV6HPE8_9SPHI</name>
<protein>
    <recommendedName>
        <fullName evidence="3">Restriction endonuclease</fullName>
    </recommendedName>
</protein>
<evidence type="ECO:0008006" key="3">
    <source>
        <dbReference type="Google" id="ProtNLM"/>
    </source>
</evidence>
<reference evidence="1 2" key="1">
    <citation type="submission" date="2024-09" db="EMBL/GenBank/DDBJ databases">
        <authorList>
            <person name="Sun Q."/>
            <person name="Mori K."/>
        </authorList>
    </citation>
    <scope>NUCLEOTIDE SEQUENCE [LARGE SCALE GENOMIC DNA]</scope>
    <source>
        <strain evidence="1 2">CCM 7765</strain>
    </source>
</reference>
<dbReference type="EMBL" id="JBHLWO010000002">
    <property type="protein sequence ID" value="MFC0320751.1"/>
    <property type="molecule type" value="Genomic_DNA"/>
</dbReference>
<gene>
    <name evidence="1" type="ORF">ACFFI0_20665</name>
</gene>
<evidence type="ECO:0000313" key="1">
    <source>
        <dbReference type="EMBL" id="MFC0320751.1"/>
    </source>
</evidence>
<keyword evidence="2" id="KW-1185">Reference proteome</keyword>
<accession>A0ABV6HPE8</accession>
<comment type="caution">
    <text evidence="1">The sequence shown here is derived from an EMBL/GenBank/DDBJ whole genome shotgun (WGS) entry which is preliminary data.</text>
</comment>
<dbReference type="Proteomes" id="UP001589774">
    <property type="component" value="Unassembled WGS sequence"/>
</dbReference>
<dbReference type="RefSeq" id="WP_377477688.1">
    <property type="nucleotide sequence ID" value="NZ_JBHLWO010000002.1"/>
</dbReference>